<keyword evidence="4" id="KW-0732">Signal</keyword>
<keyword evidence="5" id="KW-0378">Hydrolase</keyword>
<keyword evidence="10" id="KW-1185">Reference proteome</keyword>
<keyword evidence="3" id="KW-0964">Secreted</keyword>
<evidence type="ECO:0000313" key="10">
    <source>
        <dbReference type="Proteomes" id="UP000824890"/>
    </source>
</evidence>
<dbReference type="InterPro" id="IPR036514">
    <property type="entry name" value="SGNH_hydro_sf"/>
</dbReference>
<protein>
    <submittedName>
        <fullName evidence="9">Uncharacterized protein</fullName>
    </submittedName>
</protein>
<dbReference type="InterPro" id="IPR051238">
    <property type="entry name" value="GDSL_esterase/lipase"/>
</dbReference>
<evidence type="ECO:0000256" key="8">
    <source>
        <dbReference type="SAM" id="MobiDB-lite"/>
    </source>
</evidence>
<proteinExistence type="inferred from homology"/>
<dbReference type="PANTHER" id="PTHR45650">
    <property type="entry name" value="GDSL-LIKE LIPASE/ACYLHYDROLASE-RELATED"/>
    <property type="match status" value="1"/>
</dbReference>
<comment type="subcellular location">
    <subcellularLocation>
        <location evidence="1">Secreted</location>
    </subcellularLocation>
</comment>
<evidence type="ECO:0000256" key="6">
    <source>
        <dbReference type="ARBA" id="ARBA00022963"/>
    </source>
</evidence>
<evidence type="ECO:0000256" key="1">
    <source>
        <dbReference type="ARBA" id="ARBA00004613"/>
    </source>
</evidence>
<dbReference type="PANTHER" id="PTHR45650:SF90">
    <property type="entry name" value="OS07G0668300 PROTEIN"/>
    <property type="match status" value="1"/>
</dbReference>
<reference evidence="9 10" key="1">
    <citation type="submission" date="2021-05" db="EMBL/GenBank/DDBJ databases">
        <title>Genome Assembly of Synthetic Allotetraploid Brassica napus Reveals Homoeologous Exchanges between Subgenomes.</title>
        <authorList>
            <person name="Davis J.T."/>
        </authorList>
    </citation>
    <scope>NUCLEOTIDE SEQUENCE [LARGE SCALE GENOMIC DNA]</scope>
    <source>
        <strain evidence="10">cv. Da-Ae</strain>
        <tissue evidence="9">Seedling</tissue>
    </source>
</reference>
<sequence length="326" mass="37189">MMDAGNNNYLQTLSIVNSPPNGINFKPPRGNPTGRFTNGRTIADIVGNLRKARAAKLCSSISSTNANGEALVNRLGMDVQVDYFNNTRKQFDKLLDYLVPFVAVQARLTQTPEIFVEDMLVISVTNSRLYGRKFVVGNVARIGCLPYQRSTNHLKDKQCVDLTNKLTLQYNARLKDLLLVELKDKSKRRTLRLRQRLLWTSLSTTKNMDGERGVLWDGREIGGDIAMWTNVVSLQGPFWDPYQPREAVKSLVTLQIRLPLISSTFSRKKKKLRLLKKERTKGIVNCRRVYSLVTGVVENRNQKTERNMEEKDKKKRDGIRESVSEV</sequence>
<organism evidence="9 10">
    <name type="scientific">Brassica napus</name>
    <name type="common">Rape</name>
    <dbReference type="NCBI Taxonomy" id="3708"/>
    <lineage>
        <taxon>Eukaryota</taxon>
        <taxon>Viridiplantae</taxon>
        <taxon>Streptophyta</taxon>
        <taxon>Embryophyta</taxon>
        <taxon>Tracheophyta</taxon>
        <taxon>Spermatophyta</taxon>
        <taxon>Magnoliopsida</taxon>
        <taxon>eudicotyledons</taxon>
        <taxon>Gunneridae</taxon>
        <taxon>Pentapetalae</taxon>
        <taxon>rosids</taxon>
        <taxon>malvids</taxon>
        <taxon>Brassicales</taxon>
        <taxon>Brassicaceae</taxon>
        <taxon>Brassiceae</taxon>
        <taxon>Brassica</taxon>
    </lineage>
</organism>
<keyword evidence="6" id="KW-0442">Lipid degradation</keyword>
<dbReference type="EMBL" id="JAGKQM010000009">
    <property type="protein sequence ID" value="KAH0911773.1"/>
    <property type="molecule type" value="Genomic_DNA"/>
</dbReference>
<dbReference type="Proteomes" id="UP000824890">
    <property type="component" value="Unassembled WGS sequence"/>
</dbReference>
<evidence type="ECO:0000313" key="9">
    <source>
        <dbReference type="EMBL" id="KAH0911773.1"/>
    </source>
</evidence>
<accession>A0ABQ8C440</accession>
<feature type="region of interest" description="Disordered" evidence="8">
    <location>
        <begin position="303"/>
        <end position="326"/>
    </location>
</feature>
<dbReference type="Gene3D" id="3.40.50.1110">
    <property type="entry name" value="SGNH hydrolase"/>
    <property type="match status" value="1"/>
</dbReference>
<evidence type="ECO:0000256" key="7">
    <source>
        <dbReference type="ARBA" id="ARBA00023098"/>
    </source>
</evidence>
<keyword evidence="7" id="KW-0443">Lipid metabolism</keyword>
<comment type="caution">
    <text evidence="9">The sequence shown here is derived from an EMBL/GenBank/DDBJ whole genome shotgun (WGS) entry which is preliminary data.</text>
</comment>
<evidence type="ECO:0000256" key="3">
    <source>
        <dbReference type="ARBA" id="ARBA00022525"/>
    </source>
</evidence>
<evidence type="ECO:0000256" key="5">
    <source>
        <dbReference type="ARBA" id="ARBA00022801"/>
    </source>
</evidence>
<evidence type="ECO:0000256" key="4">
    <source>
        <dbReference type="ARBA" id="ARBA00022729"/>
    </source>
</evidence>
<comment type="similarity">
    <text evidence="2">Belongs to the 'GDSL' lipolytic enzyme family.</text>
</comment>
<feature type="compositionally biased region" description="Basic and acidic residues" evidence="8">
    <location>
        <begin position="303"/>
        <end position="312"/>
    </location>
</feature>
<gene>
    <name evidence="9" type="ORF">HID58_035094</name>
</gene>
<name>A0ABQ8C440_BRANA</name>
<evidence type="ECO:0000256" key="2">
    <source>
        <dbReference type="ARBA" id="ARBA00008668"/>
    </source>
</evidence>